<dbReference type="PATRIC" id="fig|33050.5.peg.1759"/>
<organism evidence="2 3">
    <name type="scientific">Sphingopyxis macrogoltabida</name>
    <name type="common">Sphingomonas macrogoltabidus</name>
    <dbReference type="NCBI Taxonomy" id="33050"/>
    <lineage>
        <taxon>Bacteria</taxon>
        <taxon>Pseudomonadati</taxon>
        <taxon>Pseudomonadota</taxon>
        <taxon>Alphaproteobacteria</taxon>
        <taxon>Sphingomonadales</taxon>
        <taxon>Sphingomonadaceae</taxon>
        <taxon>Sphingopyxis</taxon>
    </lineage>
</organism>
<dbReference type="Proteomes" id="UP000058074">
    <property type="component" value="Chromosome"/>
</dbReference>
<dbReference type="PANTHER" id="PTHR34985:SF1">
    <property type="entry name" value="SLR0554 PROTEIN"/>
    <property type="match status" value="1"/>
</dbReference>
<evidence type="ECO:0000259" key="1">
    <source>
        <dbReference type="Pfam" id="PF05272"/>
    </source>
</evidence>
<dbReference type="KEGG" id="smag:AN936_08450"/>
<evidence type="ECO:0000313" key="3">
    <source>
        <dbReference type="Proteomes" id="UP000058074"/>
    </source>
</evidence>
<dbReference type="EMBL" id="CP012700">
    <property type="protein sequence ID" value="ALH80396.1"/>
    <property type="molecule type" value="Genomic_DNA"/>
</dbReference>
<dbReference type="AlphaFoldDB" id="A0A0N9ULD9"/>
<name>A0A0N9ULD9_SPHMC</name>
<dbReference type="InterPro" id="IPR007936">
    <property type="entry name" value="VapE-like_dom"/>
</dbReference>
<gene>
    <name evidence="2" type="ORF">AN936_08450</name>
</gene>
<dbReference type="RefSeq" id="WP_054587766.1">
    <property type="nucleotide sequence ID" value="NZ_CP012700.1"/>
</dbReference>
<dbReference type="OrthoDB" id="9763644at2"/>
<dbReference type="PANTHER" id="PTHR34985">
    <property type="entry name" value="SLR0554 PROTEIN"/>
    <property type="match status" value="1"/>
</dbReference>
<sequence length="157" mass="17798">MSATVHELGAWRHHLDMGEKGPKRTLSNLMVHLRWLPELGPNIRFNELTGVADWRGVQIEDAQLVDIQMIVEGANFQPRDGDLRKAVARLALNNTYHPIRDYLDGLKWDGTARLDAMLPSLFGTPSREYERTVGSKWMIGAVARVYEPGCKMDNMLV</sequence>
<protein>
    <recommendedName>
        <fullName evidence="1">Virulence-associated protein E-like domain-containing protein</fullName>
    </recommendedName>
</protein>
<feature type="domain" description="Virulence-associated protein E-like" evidence="1">
    <location>
        <begin position="103"/>
        <end position="157"/>
    </location>
</feature>
<evidence type="ECO:0000313" key="2">
    <source>
        <dbReference type="EMBL" id="ALH80396.1"/>
    </source>
</evidence>
<accession>A0A0N9ULD9</accession>
<proteinExistence type="predicted"/>
<dbReference type="Pfam" id="PF05272">
    <property type="entry name" value="VapE-like_dom"/>
    <property type="match status" value="1"/>
</dbReference>
<reference evidence="2 3" key="1">
    <citation type="journal article" date="2015" name="Genome Announc.">
        <title>Complete Genome Sequence of Polypropylene Glycol- and Polyethylene Glycol-Degrading Sphingopyxis macrogoltabida Strain EY-1.</title>
        <authorList>
            <person name="Ohtsubo Y."/>
            <person name="Nagata Y."/>
            <person name="Numata M."/>
            <person name="Tsuchikane K."/>
            <person name="Hosoyama A."/>
            <person name="Yamazoe A."/>
            <person name="Tsuda M."/>
            <person name="Fujita N."/>
            <person name="Kawai F."/>
        </authorList>
    </citation>
    <scope>NUCLEOTIDE SEQUENCE [LARGE SCALE GENOMIC DNA]</scope>
    <source>
        <strain evidence="2 3">EY-1</strain>
    </source>
</reference>